<reference evidence="1 2" key="1">
    <citation type="submission" date="2021-01" db="EMBL/GenBank/DDBJ databases">
        <title>Genome public.</title>
        <authorList>
            <person name="Liu C."/>
            <person name="Sun Q."/>
        </authorList>
    </citation>
    <scope>NUCLEOTIDE SEQUENCE [LARGE SCALE GENOMIC DNA]</scope>
    <source>
        <strain evidence="1 2">JC656</strain>
    </source>
</reference>
<dbReference type="Proteomes" id="UP000639051">
    <property type="component" value="Unassembled WGS sequence"/>
</dbReference>
<dbReference type="RefSeq" id="WP_189695272.1">
    <property type="nucleotide sequence ID" value="NZ_BNCM01000021.1"/>
</dbReference>
<organism evidence="1 2">
    <name type="scientific">Sinomonas cellulolyticus</name>
    <dbReference type="NCBI Taxonomy" id="2801916"/>
    <lineage>
        <taxon>Bacteria</taxon>
        <taxon>Bacillati</taxon>
        <taxon>Actinomycetota</taxon>
        <taxon>Actinomycetes</taxon>
        <taxon>Micrococcales</taxon>
        <taxon>Micrococcaceae</taxon>
        <taxon>Sinomonas</taxon>
    </lineage>
</organism>
<dbReference type="EMBL" id="JAERRC010000032">
    <property type="protein sequence ID" value="MBL0706623.1"/>
    <property type="molecule type" value="Genomic_DNA"/>
</dbReference>
<evidence type="ECO:0000313" key="1">
    <source>
        <dbReference type="EMBL" id="MBL0706623.1"/>
    </source>
</evidence>
<dbReference type="Pfam" id="PF10049">
    <property type="entry name" value="DUF2283"/>
    <property type="match status" value="1"/>
</dbReference>
<name>A0ABS1K586_9MICC</name>
<evidence type="ECO:0000313" key="2">
    <source>
        <dbReference type="Proteomes" id="UP000639051"/>
    </source>
</evidence>
<accession>A0ABS1K586</accession>
<sequence>MTDSKITLEMDHDVEAAYIRLSDKQVAFTEELNQHVIVDLDEMRIVVGVEILGFQTRIPFSRLEKEYHVHSRVVEQLRQIQPSIQGFVSLTSGFDGSMSSARKDALVSA</sequence>
<protein>
    <submittedName>
        <fullName evidence="1">DUF2283 domain-containing protein</fullName>
    </submittedName>
</protein>
<comment type="caution">
    <text evidence="1">The sequence shown here is derived from an EMBL/GenBank/DDBJ whole genome shotgun (WGS) entry which is preliminary data.</text>
</comment>
<dbReference type="InterPro" id="IPR019270">
    <property type="entry name" value="DUF2283"/>
</dbReference>
<gene>
    <name evidence="1" type="ORF">JJE72_14095</name>
</gene>
<proteinExistence type="predicted"/>
<keyword evidence="2" id="KW-1185">Reference proteome</keyword>